<dbReference type="GO" id="GO:0042601">
    <property type="term" value="C:endospore-forming forespore"/>
    <property type="evidence" value="ECO:0007669"/>
    <property type="project" value="TreeGrafter"/>
</dbReference>
<dbReference type="InterPro" id="IPR047175">
    <property type="entry name" value="CotS-like"/>
</dbReference>
<protein>
    <submittedName>
        <fullName evidence="3">Phosphotransferase</fullName>
    </submittedName>
</protein>
<evidence type="ECO:0000259" key="2">
    <source>
        <dbReference type="Pfam" id="PF01636"/>
    </source>
</evidence>
<gene>
    <name evidence="3" type="ORF">QJ036_13065</name>
</gene>
<evidence type="ECO:0000256" key="1">
    <source>
        <dbReference type="SAM" id="MobiDB-lite"/>
    </source>
</evidence>
<keyword evidence="4" id="KW-1185">Reference proteome</keyword>
<dbReference type="PANTHER" id="PTHR39179">
    <property type="entry name" value="SPORE COAT PROTEIN I"/>
    <property type="match status" value="1"/>
</dbReference>
<dbReference type="PANTHER" id="PTHR39179:SF1">
    <property type="entry name" value="SPORE COAT PROTEIN I"/>
    <property type="match status" value="1"/>
</dbReference>
<dbReference type="SUPFAM" id="SSF56112">
    <property type="entry name" value="Protein kinase-like (PK-like)"/>
    <property type="match status" value="1"/>
</dbReference>
<feature type="region of interest" description="Disordered" evidence="1">
    <location>
        <begin position="137"/>
        <end position="189"/>
    </location>
</feature>
<reference evidence="3 4" key="1">
    <citation type="submission" date="2023-05" db="EMBL/GenBank/DDBJ databases">
        <title>[ruminococcus] sp. nov., isolated from a pig farm feces dump.</title>
        <authorList>
            <person name="Chang Y.-H."/>
        </authorList>
    </citation>
    <scope>NUCLEOTIDE SEQUENCE [LARGE SCALE GENOMIC DNA]</scope>
    <source>
        <strain evidence="3 4">YH-rum2234</strain>
    </source>
</reference>
<comment type="caution">
    <text evidence="3">The sequence shown here is derived from an EMBL/GenBank/DDBJ whole genome shotgun (WGS) entry which is preliminary data.</text>
</comment>
<dbReference type="InterPro" id="IPR002575">
    <property type="entry name" value="Aminoglycoside_PTrfase"/>
</dbReference>
<feature type="compositionally biased region" description="Basic and acidic residues" evidence="1">
    <location>
        <begin position="137"/>
        <end position="146"/>
    </location>
</feature>
<dbReference type="EMBL" id="JASGBQ010000032">
    <property type="protein sequence ID" value="MDI9243378.1"/>
    <property type="molecule type" value="Genomic_DNA"/>
</dbReference>
<dbReference type="Pfam" id="PF01636">
    <property type="entry name" value="APH"/>
    <property type="match status" value="1"/>
</dbReference>
<feature type="domain" description="Aminoglycoside phosphotransferase" evidence="2">
    <location>
        <begin position="44"/>
        <end position="310"/>
    </location>
</feature>
<dbReference type="RefSeq" id="WP_283231802.1">
    <property type="nucleotide sequence ID" value="NZ_JASGBQ010000032.1"/>
</dbReference>
<evidence type="ECO:0000313" key="3">
    <source>
        <dbReference type="EMBL" id="MDI9243378.1"/>
    </source>
</evidence>
<dbReference type="InterPro" id="IPR011009">
    <property type="entry name" value="Kinase-like_dom_sf"/>
</dbReference>
<accession>A0AAP4BDS1</accession>
<sequence>MNERGTGVLTQYELEVIKTCRTRGAVLCETDRGLKLLKEWTGSDRRIQLEYEVLSALEEETGLQVDCCIRNREGALVCVDEDHTRYVVRNWYEGKECSTRETGEILRAAELLAKLHLALRRLEEEHILDRRRVEARRENAEAEKSNSDAPEISPGTEEKGEEASPETEKASLEDGADSPEEYGEISPEAFGEVFRRHNRELKRTRTFVKSRRKKTEFELLVIGGFEKFYRQAEEAAELAVSLDTMPKSWWCHGEYSHHHVLLGTGVRAITDFSRMHYGIQVSDLYYFMRKILEKHRFNLRLARQLLDAYTAVLPLTRKEWSYLYILFLYPEKYWKQMNYYVNSNKAWIPARNIDKLKALESQFEARNLFLKELERKAMGILY</sequence>
<dbReference type="Gene3D" id="3.90.1200.10">
    <property type="match status" value="1"/>
</dbReference>
<proteinExistence type="predicted"/>
<feature type="compositionally biased region" description="Basic and acidic residues" evidence="1">
    <location>
        <begin position="156"/>
        <end position="172"/>
    </location>
</feature>
<organism evidence="3 4">
    <name type="scientific">Fusibacillus kribbianus</name>
    <dbReference type="NCBI Taxonomy" id="3044208"/>
    <lineage>
        <taxon>Bacteria</taxon>
        <taxon>Bacillati</taxon>
        <taxon>Bacillota</taxon>
        <taxon>Clostridia</taxon>
        <taxon>Lachnospirales</taxon>
        <taxon>Lachnospiraceae</taxon>
        <taxon>Fusibacillus</taxon>
    </lineage>
</organism>
<dbReference type="Gene3D" id="3.30.200.20">
    <property type="entry name" value="Phosphorylase Kinase, domain 1"/>
    <property type="match status" value="1"/>
</dbReference>
<dbReference type="Proteomes" id="UP001300383">
    <property type="component" value="Unassembled WGS sequence"/>
</dbReference>
<evidence type="ECO:0000313" key="4">
    <source>
        <dbReference type="Proteomes" id="UP001300383"/>
    </source>
</evidence>
<feature type="compositionally biased region" description="Acidic residues" evidence="1">
    <location>
        <begin position="174"/>
        <end position="183"/>
    </location>
</feature>
<name>A0AAP4BDS1_9FIRM</name>
<dbReference type="AlphaFoldDB" id="A0AAP4BDS1"/>